<proteinExistence type="inferred from homology"/>
<dbReference type="PROSITE" id="PS50928">
    <property type="entry name" value="ABC_TM1"/>
    <property type="match status" value="1"/>
</dbReference>
<dbReference type="InterPro" id="IPR000515">
    <property type="entry name" value="MetI-like"/>
</dbReference>
<keyword evidence="4 7" id="KW-0812">Transmembrane</keyword>
<dbReference type="Pfam" id="PF00528">
    <property type="entry name" value="BPD_transp_1"/>
    <property type="match status" value="1"/>
</dbReference>
<feature type="transmembrane region" description="Helical" evidence="7">
    <location>
        <begin position="21"/>
        <end position="38"/>
    </location>
</feature>
<gene>
    <name evidence="9" type="ORF">OG442_36490</name>
</gene>
<feature type="transmembrane region" description="Helical" evidence="7">
    <location>
        <begin position="149"/>
        <end position="169"/>
    </location>
</feature>
<dbReference type="CDD" id="cd06261">
    <property type="entry name" value="TM_PBP2"/>
    <property type="match status" value="1"/>
</dbReference>
<evidence type="ECO:0000256" key="1">
    <source>
        <dbReference type="ARBA" id="ARBA00004651"/>
    </source>
</evidence>
<evidence type="ECO:0000256" key="3">
    <source>
        <dbReference type="ARBA" id="ARBA00022475"/>
    </source>
</evidence>
<feature type="transmembrane region" description="Helical" evidence="7">
    <location>
        <begin position="248"/>
        <end position="269"/>
    </location>
</feature>
<keyword evidence="2 7" id="KW-0813">Transport</keyword>
<evidence type="ECO:0000256" key="2">
    <source>
        <dbReference type="ARBA" id="ARBA00022448"/>
    </source>
</evidence>
<comment type="subcellular location">
    <subcellularLocation>
        <location evidence="1 7">Cell membrane</location>
        <topology evidence="1 7">Multi-pass membrane protein</topology>
    </subcellularLocation>
</comment>
<evidence type="ECO:0000259" key="8">
    <source>
        <dbReference type="PROSITE" id="PS50928"/>
    </source>
</evidence>
<dbReference type="SUPFAM" id="SSF161098">
    <property type="entry name" value="MetI-like"/>
    <property type="match status" value="1"/>
</dbReference>
<dbReference type="Gene3D" id="1.10.3720.10">
    <property type="entry name" value="MetI-like"/>
    <property type="match status" value="1"/>
</dbReference>
<dbReference type="InterPro" id="IPR035906">
    <property type="entry name" value="MetI-like_sf"/>
</dbReference>
<evidence type="ECO:0000256" key="7">
    <source>
        <dbReference type="RuleBase" id="RU363032"/>
    </source>
</evidence>
<feature type="domain" description="ABC transmembrane type-1" evidence="8">
    <location>
        <begin position="78"/>
        <end position="269"/>
    </location>
</feature>
<keyword evidence="6 7" id="KW-0472">Membrane</keyword>
<feature type="transmembrane region" description="Helical" evidence="7">
    <location>
        <begin position="115"/>
        <end position="137"/>
    </location>
</feature>
<keyword evidence="10" id="KW-1185">Reference proteome</keyword>
<evidence type="ECO:0000256" key="6">
    <source>
        <dbReference type="ARBA" id="ARBA00023136"/>
    </source>
</evidence>
<name>A0ABZ2ADX1_STRNV</name>
<sequence>MSATKTSPGTPARRRRSVNNAIAMAVSAVMVFPVYWMVATALKERSDILSAVPKFIPWPISLENFTRALDKPGFWTFVRNSLTVTVSSVVLSLIISLFAAIAIARFRFAGRKAVLTVLVLVQMVPAAAMVIPVYLMLRSVGGLDFLPGLVFTYMTFVLPFTIWTLRGFVDGVPVELEEAALVDGCGRFQMYVRVLLPLLMPGIVATSIFAFVNAWDDYIFAYVIMKSQDNYTLPVWLVSFKTSESVDYGAMIAASTIFSIPVLVFFLLVQRRLVGGMTSGAVKG</sequence>
<dbReference type="PANTHER" id="PTHR32243">
    <property type="entry name" value="MALTOSE TRANSPORT SYSTEM PERMEASE-RELATED"/>
    <property type="match status" value="1"/>
</dbReference>
<keyword evidence="5 7" id="KW-1133">Transmembrane helix</keyword>
<accession>A0ABZ2ADX1</accession>
<dbReference type="GeneID" id="91340178"/>
<organism evidence="9 10">
    <name type="scientific">Streptomyces niveus</name>
    <name type="common">Streptomyces spheroides</name>
    <dbReference type="NCBI Taxonomy" id="193462"/>
    <lineage>
        <taxon>Bacteria</taxon>
        <taxon>Bacillati</taxon>
        <taxon>Actinomycetota</taxon>
        <taxon>Actinomycetes</taxon>
        <taxon>Kitasatosporales</taxon>
        <taxon>Streptomycetaceae</taxon>
        <taxon>Streptomyces</taxon>
    </lineage>
</organism>
<feature type="transmembrane region" description="Helical" evidence="7">
    <location>
        <begin position="82"/>
        <end position="103"/>
    </location>
</feature>
<reference evidence="9" key="1">
    <citation type="submission" date="2022-10" db="EMBL/GenBank/DDBJ databases">
        <title>The complete genomes of actinobacterial strains from the NBC collection.</title>
        <authorList>
            <person name="Joergensen T.S."/>
            <person name="Alvarez Arevalo M."/>
            <person name="Sterndorff E.B."/>
            <person name="Faurdal D."/>
            <person name="Vuksanovic O."/>
            <person name="Mourched A.-S."/>
            <person name="Charusanti P."/>
            <person name="Shaw S."/>
            <person name="Blin K."/>
            <person name="Weber T."/>
        </authorList>
    </citation>
    <scope>NUCLEOTIDE SEQUENCE</scope>
    <source>
        <strain evidence="9">NBC_01432</strain>
    </source>
</reference>
<comment type="similarity">
    <text evidence="7">Belongs to the binding-protein-dependent transport system permease family.</text>
</comment>
<evidence type="ECO:0000313" key="10">
    <source>
        <dbReference type="Proteomes" id="UP001432209"/>
    </source>
</evidence>
<evidence type="ECO:0000313" key="9">
    <source>
        <dbReference type="EMBL" id="WUX56586.1"/>
    </source>
</evidence>
<dbReference type="RefSeq" id="WP_329081357.1">
    <property type="nucleotide sequence ID" value="NZ_CP108849.2"/>
</dbReference>
<feature type="transmembrane region" description="Helical" evidence="7">
    <location>
        <begin position="190"/>
        <end position="212"/>
    </location>
</feature>
<dbReference type="PANTHER" id="PTHR32243:SF18">
    <property type="entry name" value="INNER MEMBRANE ABC TRANSPORTER PERMEASE PROTEIN YCJP"/>
    <property type="match status" value="1"/>
</dbReference>
<dbReference type="EMBL" id="CP109495">
    <property type="protein sequence ID" value="WUX56586.1"/>
    <property type="molecule type" value="Genomic_DNA"/>
</dbReference>
<evidence type="ECO:0000256" key="5">
    <source>
        <dbReference type="ARBA" id="ARBA00022989"/>
    </source>
</evidence>
<dbReference type="Proteomes" id="UP001432209">
    <property type="component" value="Chromosome"/>
</dbReference>
<evidence type="ECO:0000256" key="4">
    <source>
        <dbReference type="ARBA" id="ARBA00022692"/>
    </source>
</evidence>
<protein>
    <submittedName>
        <fullName evidence="9">Carbohydrate ABC transporter permease</fullName>
    </submittedName>
</protein>
<dbReference type="InterPro" id="IPR050901">
    <property type="entry name" value="BP-dep_ABC_trans_perm"/>
</dbReference>
<keyword evidence="3" id="KW-1003">Cell membrane</keyword>